<evidence type="ECO:0000256" key="1">
    <source>
        <dbReference type="SAM" id="SignalP"/>
    </source>
</evidence>
<dbReference type="RefSeq" id="WP_188535143.1">
    <property type="nucleotide sequence ID" value="NZ_BMEQ01000004.1"/>
</dbReference>
<protein>
    <submittedName>
        <fullName evidence="2">Uncharacterized protein</fullName>
    </submittedName>
</protein>
<dbReference type="AlphaFoldDB" id="A0A917GL71"/>
<proteinExistence type="predicted"/>
<reference evidence="2" key="1">
    <citation type="journal article" date="2014" name="Int. J. Syst. Evol. Microbiol.">
        <title>Complete genome sequence of Corynebacterium casei LMG S-19264T (=DSM 44701T), isolated from a smear-ripened cheese.</title>
        <authorList>
            <consortium name="US DOE Joint Genome Institute (JGI-PGF)"/>
            <person name="Walter F."/>
            <person name="Albersmeier A."/>
            <person name="Kalinowski J."/>
            <person name="Ruckert C."/>
        </authorList>
    </citation>
    <scope>NUCLEOTIDE SEQUENCE</scope>
    <source>
        <strain evidence="2">CGMCC 1.12187</strain>
    </source>
</reference>
<comment type="caution">
    <text evidence="2">The sequence shown here is derived from an EMBL/GenBank/DDBJ whole genome shotgun (WGS) entry which is preliminary data.</text>
</comment>
<name>A0A917GL71_9MICC</name>
<feature type="signal peptide" evidence="1">
    <location>
        <begin position="1"/>
        <end position="26"/>
    </location>
</feature>
<keyword evidence="1" id="KW-0732">Signal</keyword>
<gene>
    <name evidence="2" type="ORF">GCM10011374_11520</name>
</gene>
<accession>A0A917GL71</accession>
<feature type="chain" id="PRO_5036904493" evidence="1">
    <location>
        <begin position="27"/>
        <end position="139"/>
    </location>
</feature>
<dbReference type="Proteomes" id="UP000638848">
    <property type="component" value="Unassembled WGS sequence"/>
</dbReference>
<dbReference type="EMBL" id="BMEQ01000004">
    <property type="protein sequence ID" value="GGG50620.1"/>
    <property type="molecule type" value="Genomic_DNA"/>
</dbReference>
<reference evidence="2" key="2">
    <citation type="submission" date="2020-09" db="EMBL/GenBank/DDBJ databases">
        <authorList>
            <person name="Sun Q."/>
            <person name="Zhou Y."/>
        </authorList>
    </citation>
    <scope>NUCLEOTIDE SEQUENCE</scope>
    <source>
        <strain evidence="2">CGMCC 1.12187</strain>
    </source>
</reference>
<organism evidence="2 3">
    <name type="scientific">Kocuria dechangensis</name>
    <dbReference type="NCBI Taxonomy" id="1176249"/>
    <lineage>
        <taxon>Bacteria</taxon>
        <taxon>Bacillati</taxon>
        <taxon>Actinomycetota</taxon>
        <taxon>Actinomycetes</taxon>
        <taxon>Micrococcales</taxon>
        <taxon>Micrococcaceae</taxon>
        <taxon>Kocuria</taxon>
    </lineage>
</organism>
<evidence type="ECO:0000313" key="3">
    <source>
        <dbReference type="Proteomes" id="UP000638848"/>
    </source>
</evidence>
<sequence>MHRSGRVLAGAVVLVATAFPLAGAHAAPADVTRGSYSGMTFTGCAGEQVSISGTYTRVRMQHADGSHEVRDQVHGTGAGSDGSPYVYRETASFGYVDYRPMEHYRRTILLVSTGPQPNLRAETTISDGVLVAAEAVCTG</sequence>
<evidence type="ECO:0000313" key="2">
    <source>
        <dbReference type="EMBL" id="GGG50620.1"/>
    </source>
</evidence>
<keyword evidence="3" id="KW-1185">Reference proteome</keyword>